<dbReference type="GO" id="GO:0004326">
    <property type="term" value="F:tetrahydrofolylpolyglutamate synthase activity"/>
    <property type="evidence" value="ECO:0007669"/>
    <property type="project" value="UniProtKB-EC"/>
</dbReference>
<keyword evidence="10 18" id="KW-0547">Nucleotide-binding</keyword>
<evidence type="ECO:0000256" key="11">
    <source>
        <dbReference type="ARBA" id="ARBA00022792"/>
    </source>
</evidence>
<evidence type="ECO:0000256" key="2">
    <source>
        <dbReference type="ARBA" id="ARBA00004305"/>
    </source>
</evidence>
<dbReference type="NCBIfam" id="TIGR01499">
    <property type="entry name" value="folC"/>
    <property type="match status" value="1"/>
</dbReference>
<keyword evidence="8 17" id="KW-0436">Ligase</keyword>
<dbReference type="GO" id="GO:0046872">
    <property type="term" value="F:metal ion binding"/>
    <property type="evidence" value="ECO:0007669"/>
    <property type="project" value="UniProtKB-KW"/>
</dbReference>
<dbReference type="PIRSF" id="PIRSF038895">
    <property type="entry name" value="FPGS"/>
    <property type="match status" value="1"/>
</dbReference>
<dbReference type="SUPFAM" id="SSF53623">
    <property type="entry name" value="MurD-like peptide ligases, catalytic domain"/>
    <property type="match status" value="1"/>
</dbReference>
<keyword evidence="11" id="KW-0999">Mitochondrion inner membrane</keyword>
<dbReference type="GO" id="GO:0005524">
    <property type="term" value="F:ATP binding"/>
    <property type="evidence" value="ECO:0007669"/>
    <property type="project" value="UniProtKB-KW"/>
</dbReference>
<dbReference type="AlphaFoldDB" id="A0AAV8XS08"/>
<keyword evidence="15" id="KW-0472">Membrane</keyword>
<reference evidence="20" key="1">
    <citation type="journal article" date="2023" name="Insect Mol. Biol.">
        <title>Genome sequencing provides insights into the evolution of gene families encoding plant cell wall-degrading enzymes in longhorned beetles.</title>
        <authorList>
            <person name="Shin N.R."/>
            <person name="Okamura Y."/>
            <person name="Kirsch R."/>
            <person name="Pauchet Y."/>
        </authorList>
    </citation>
    <scope>NUCLEOTIDE SEQUENCE</scope>
    <source>
        <strain evidence="20">AMC_N1</strain>
    </source>
</reference>
<feature type="binding site" evidence="19">
    <location>
        <position position="182"/>
    </location>
    <ligand>
        <name>Mg(2+)</name>
        <dbReference type="ChEBI" id="CHEBI:18420"/>
        <label>1</label>
    </ligand>
</feature>
<keyword evidence="12 18" id="KW-0067">ATP-binding</keyword>
<dbReference type="PROSITE" id="PS01012">
    <property type="entry name" value="FOLYLPOLYGLU_SYNT_2"/>
    <property type="match status" value="1"/>
</dbReference>
<comment type="function">
    <text evidence="17">Catalyzes conversion of folates to polyglutamate derivatives allowing concentration of folate compounds in the cell and the intracellular retention of these cofactors, which are important substrates for most of the folate-dependent enzymes that are involved in one-carbon transfer reactions involved in purine, pyrimidine and amino acid synthesis.</text>
</comment>
<keyword evidence="14" id="KW-0496">Mitochondrion</keyword>
<evidence type="ECO:0000256" key="10">
    <source>
        <dbReference type="ARBA" id="ARBA00022741"/>
    </source>
</evidence>
<dbReference type="SUPFAM" id="SSF53244">
    <property type="entry name" value="MurD-like peptide ligases, peptide-binding domain"/>
    <property type="match status" value="1"/>
</dbReference>
<comment type="catalytic activity">
    <reaction evidence="16 17">
        <text>(6S)-5,6,7,8-tetrahydrofolyl-(gamma-L-Glu)(n) + L-glutamate + ATP = (6S)-5,6,7,8-tetrahydrofolyl-(gamma-L-Glu)(n+1) + ADP + phosphate + H(+)</text>
        <dbReference type="Rhea" id="RHEA:10580"/>
        <dbReference type="Rhea" id="RHEA-COMP:14738"/>
        <dbReference type="Rhea" id="RHEA-COMP:14740"/>
        <dbReference type="ChEBI" id="CHEBI:15378"/>
        <dbReference type="ChEBI" id="CHEBI:29985"/>
        <dbReference type="ChEBI" id="CHEBI:30616"/>
        <dbReference type="ChEBI" id="CHEBI:43474"/>
        <dbReference type="ChEBI" id="CHEBI:141005"/>
        <dbReference type="ChEBI" id="CHEBI:456216"/>
        <dbReference type="EC" id="6.3.2.17"/>
    </reaction>
</comment>
<evidence type="ECO:0000256" key="15">
    <source>
        <dbReference type="ARBA" id="ARBA00023136"/>
    </source>
</evidence>
<comment type="similarity">
    <text evidence="5 17">Belongs to the folylpolyglutamate synthase family.</text>
</comment>
<dbReference type="GO" id="GO:0006730">
    <property type="term" value="P:one-carbon metabolic process"/>
    <property type="evidence" value="ECO:0007669"/>
    <property type="project" value="UniProtKB-KW"/>
</dbReference>
<evidence type="ECO:0000256" key="17">
    <source>
        <dbReference type="PIRNR" id="PIRNR038895"/>
    </source>
</evidence>
<dbReference type="PANTHER" id="PTHR11136">
    <property type="entry name" value="FOLYLPOLYGLUTAMATE SYNTHASE-RELATED"/>
    <property type="match status" value="1"/>
</dbReference>
<comment type="caution">
    <text evidence="20">The sequence shown here is derived from an EMBL/GenBank/DDBJ whole genome shotgun (WGS) entry which is preliminary data.</text>
</comment>
<evidence type="ECO:0000256" key="5">
    <source>
        <dbReference type="ARBA" id="ARBA00008276"/>
    </source>
</evidence>
<evidence type="ECO:0000256" key="18">
    <source>
        <dbReference type="PIRSR" id="PIRSR038895-1"/>
    </source>
</evidence>
<dbReference type="InterPro" id="IPR036615">
    <property type="entry name" value="Mur_ligase_C_dom_sf"/>
</dbReference>
<dbReference type="Gene3D" id="3.90.190.20">
    <property type="entry name" value="Mur ligase, C-terminal domain"/>
    <property type="match status" value="1"/>
</dbReference>
<comment type="pathway">
    <text evidence="4 17">Cofactor biosynthesis; tetrahydrofolylpolyglutamate biosynthesis.</text>
</comment>
<evidence type="ECO:0000256" key="9">
    <source>
        <dbReference type="ARBA" id="ARBA00022723"/>
    </source>
</evidence>
<evidence type="ECO:0000256" key="19">
    <source>
        <dbReference type="PIRSR" id="PIRSR038895-2"/>
    </source>
</evidence>
<evidence type="ECO:0000256" key="14">
    <source>
        <dbReference type="ARBA" id="ARBA00023128"/>
    </source>
</evidence>
<evidence type="ECO:0000256" key="13">
    <source>
        <dbReference type="ARBA" id="ARBA00022842"/>
    </source>
</evidence>
<dbReference type="Gene3D" id="3.40.1190.10">
    <property type="entry name" value="Mur-like, catalytic domain"/>
    <property type="match status" value="1"/>
</dbReference>
<dbReference type="Proteomes" id="UP001162162">
    <property type="component" value="Unassembled WGS sequence"/>
</dbReference>
<accession>A0AAV8XS08</accession>
<evidence type="ECO:0000256" key="16">
    <source>
        <dbReference type="ARBA" id="ARBA00047493"/>
    </source>
</evidence>
<dbReference type="InterPro" id="IPR036565">
    <property type="entry name" value="Mur-like_cat_sf"/>
</dbReference>
<name>A0AAV8XS08_9CUCU</name>
<feature type="binding site" evidence="19">
    <location>
        <position position="210"/>
    </location>
    <ligand>
        <name>Mg(2+)</name>
        <dbReference type="ChEBI" id="CHEBI:18420"/>
        <label>1</label>
    </ligand>
</feature>
<dbReference type="InterPro" id="IPR023600">
    <property type="entry name" value="Folylpolyglutamate_synth_euk"/>
</dbReference>
<dbReference type="PANTHER" id="PTHR11136:SF5">
    <property type="entry name" value="FOLYLPOLYGLUTAMATE SYNTHASE, MITOCHONDRIAL"/>
    <property type="match status" value="1"/>
</dbReference>
<feature type="binding site" evidence="19">
    <location>
        <position position="113"/>
    </location>
    <ligand>
        <name>Mg(2+)</name>
        <dbReference type="ChEBI" id="CHEBI:18420"/>
        <label>1</label>
    </ligand>
</feature>
<keyword evidence="7 17" id="KW-0554">One-carbon metabolism</keyword>
<dbReference type="GO" id="GO:0005759">
    <property type="term" value="C:mitochondrial matrix"/>
    <property type="evidence" value="ECO:0007669"/>
    <property type="project" value="UniProtKB-SubCell"/>
</dbReference>
<sequence length="475" mass="53428">MVFPRSLRVNSLRSLATATQNMLKQARSYQDAIEALNKLQTNQQYIKNASAKPKAETNIAEVTKFLTRTGLSLETLDKLPIIHIAGTNGKGFTCAYCENILRNHGYKTGFYSSPHLLDVRERIRINGKPISKNDFVTYFWRLYDMLDSQKTDPHDMPLYFRYMTILALHVFIEHKVDVAILEVGIGGEFDCTNVVRNTIVAGITPLDFDHTSLLGASLESIAWNKGGIMKEGCLAFTTEQPEDAMNVLQKRSVERKCTLKIVDKNYHTGNHNMRVPSHIQKTNASLALAITEAFIDKTTTNNNQRKHFSLDLAKKSIGQTHWPGDGAHTSESMTICTNWFKEKTEDLNRKKGLIFNLTGDRNPEVFFKELSKLKFDVVIFTPNVGSNKDPIDNTDYVLSMNHQIQRCQGYKKKWLEIVGDSQEKSNVVKVIPFFSSAVNFLESEGECDVLVTGSIHLIGAAMSVLDPTLNGLLAE</sequence>
<evidence type="ECO:0000256" key="6">
    <source>
        <dbReference type="ARBA" id="ARBA00022490"/>
    </source>
</evidence>
<keyword evidence="13 19" id="KW-0460">Magnesium</keyword>
<evidence type="ECO:0000313" key="21">
    <source>
        <dbReference type="Proteomes" id="UP001162162"/>
    </source>
</evidence>
<evidence type="ECO:0000256" key="3">
    <source>
        <dbReference type="ARBA" id="ARBA00004496"/>
    </source>
</evidence>
<comment type="cofactor">
    <cofactor evidence="17">
        <name>a monovalent cation</name>
        <dbReference type="ChEBI" id="CHEBI:60242"/>
    </cofactor>
    <text evidence="17">A monovalent cation.</text>
</comment>
<keyword evidence="6" id="KW-0963">Cytoplasm</keyword>
<dbReference type="InterPro" id="IPR001645">
    <property type="entry name" value="Folylpolyglutamate_synth"/>
</dbReference>
<evidence type="ECO:0000313" key="20">
    <source>
        <dbReference type="EMBL" id="KAJ8941136.1"/>
    </source>
</evidence>
<evidence type="ECO:0000256" key="7">
    <source>
        <dbReference type="ARBA" id="ARBA00022563"/>
    </source>
</evidence>
<dbReference type="GO" id="GO:0005743">
    <property type="term" value="C:mitochondrial inner membrane"/>
    <property type="evidence" value="ECO:0007669"/>
    <property type="project" value="UniProtKB-SubCell"/>
</dbReference>
<keyword evidence="9 19" id="KW-0479">Metal-binding</keyword>
<dbReference type="InterPro" id="IPR018109">
    <property type="entry name" value="Folylpolyglutamate_synth_CS"/>
</dbReference>
<dbReference type="EMBL" id="JAPWTK010000386">
    <property type="protein sequence ID" value="KAJ8941136.1"/>
    <property type="molecule type" value="Genomic_DNA"/>
</dbReference>
<keyword evidence="21" id="KW-1185">Reference proteome</keyword>
<evidence type="ECO:0000256" key="12">
    <source>
        <dbReference type="ARBA" id="ARBA00022840"/>
    </source>
</evidence>
<protein>
    <recommendedName>
        <fullName evidence="17">Folylpolyglutamate synthase</fullName>
        <ecNumber evidence="17">6.3.2.17</ecNumber>
    </recommendedName>
    <alternativeName>
        <fullName evidence="17">Folylpoly-gamma-glutamate synthetase</fullName>
    </alternativeName>
    <alternativeName>
        <fullName evidence="17">Tetrahydrofolylpolyglutamate synthase</fullName>
    </alternativeName>
</protein>
<organism evidence="20 21">
    <name type="scientific">Aromia moschata</name>
    <dbReference type="NCBI Taxonomy" id="1265417"/>
    <lineage>
        <taxon>Eukaryota</taxon>
        <taxon>Metazoa</taxon>
        <taxon>Ecdysozoa</taxon>
        <taxon>Arthropoda</taxon>
        <taxon>Hexapoda</taxon>
        <taxon>Insecta</taxon>
        <taxon>Pterygota</taxon>
        <taxon>Neoptera</taxon>
        <taxon>Endopterygota</taxon>
        <taxon>Coleoptera</taxon>
        <taxon>Polyphaga</taxon>
        <taxon>Cucujiformia</taxon>
        <taxon>Chrysomeloidea</taxon>
        <taxon>Cerambycidae</taxon>
        <taxon>Cerambycinae</taxon>
        <taxon>Callichromatini</taxon>
        <taxon>Aromia</taxon>
    </lineage>
</organism>
<dbReference type="EC" id="6.3.2.17" evidence="17"/>
<feature type="binding site" evidence="18">
    <location>
        <position position="325"/>
    </location>
    <ligand>
        <name>ATP</name>
        <dbReference type="ChEBI" id="CHEBI:30616"/>
    </ligand>
</feature>
<evidence type="ECO:0000256" key="4">
    <source>
        <dbReference type="ARBA" id="ARBA00005150"/>
    </source>
</evidence>
<evidence type="ECO:0000256" key="1">
    <source>
        <dbReference type="ARBA" id="ARBA00004273"/>
    </source>
</evidence>
<gene>
    <name evidence="20" type="ORF">NQ318_004255</name>
</gene>
<proteinExistence type="inferred from homology"/>
<comment type="subcellular location">
    <subcellularLocation>
        <location evidence="3">Cytoplasm</location>
    </subcellularLocation>
    <subcellularLocation>
        <location evidence="1">Mitochondrion inner membrane</location>
    </subcellularLocation>
    <subcellularLocation>
        <location evidence="2">Mitochondrion matrix</location>
    </subcellularLocation>
</comment>
<evidence type="ECO:0000256" key="8">
    <source>
        <dbReference type="ARBA" id="ARBA00022598"/>
    </source>
</evidence>
<dbReference type="GO" id="GO:0005829">
    <property type="term" value="C:cytosol"/>
    <property type="evidence" value="ECO:0007669"/>
    <property type="project" value="TreeGrafter"/>
</dbReference>